<proteinExistence type="inferred from homology"/>
<keyword evidence="2" id="KW-0902">Two-component regulatory system</keyword>
<evidence type="ECO:0000313" key="8">
    <source>
        <dbReference type="EMBL" id="KRV49122.1"/>
    </source>
</evidence>
<dbReference type="PANTHER" id="PTHR35807">
    <property type="entry name" value="TRANSCRIPTIONAL REGULATOR REDD-RELATED"/>
    <property type="match status" value="1"/>
</dbReference>
<dbReference type="CDD" id="cd15831">
    <property type="entry name" value="BTAD"/>
    <property type="match status" value="1"/>
</dbReference>
<dbReference type="InterPro" id="IPR011990">
    <property type="entry name" value="TPR-like_helical_dom_sf"/>
</dbReference>
<protein>
    <recommendedName>
        <fullName evidence="7">OmpR/PhoB-type domain-containing protein</fullName>
    </recommendedName>
</protein>
<dbReference type="EMBL" id="LLZU01000015">
    <property type="protein sequence ID" value="KRV49122.1"/>
    <property type="molecule type" value="Genomic_DNA"/>
</dbReference>
<keyword evidence="3" id="KW-0805">Transcription regulation</keyword>
<accession>A0A0T6LTG1</accession>
<dbReference type="Pfam" id="PF13424">
    <property type="entry name" value="TPR_12"/>
    <property type="match status" value="1"/>
</dbReference>
<dbReference type="SUPFAM" id="SSF46894">
    <property type="entry name" value="C-terminal effector domain of the bipartite response regulators"/>
    <property type="match status" value="1"/>
</dbReference>
<evidence type="ECO:0000256" key="6">
    <source>
        <dbReference type="PROSITE-ProRule" id="PRU01091"/>
    </source>
</evidence>
<dbReference type="AlphaFoldDB" id="A0A0T6LTG1"/>
<dbReference type="SUPFAM" id="SSF52540">
    <property type="entry name" value="P-loop containing nucleoside triphosphate hydrolases"/>
    <property type="match status" value="1"/>
</dbReference>
<dbReference type="InterPro" id="IPR016032">
    <property type="entry name" value="Sig_transdc_resp-reg_C-effctor"/>
</dbReference>
<dbReference type="GO" id="GO:0006355">
    <property type="term" value="P:regulation of DNA-templated transcription"/>
    <property type="evidence" value="ECO:0007669"/>
    <property type="project" value="InterPro"/>
</dbReference>
<dbReference type="InterPro" id="IPR019734">
    <property type="entry name" value="TPR_rpt"/>
</dbReference>
<dbReference type="Gene3D" id="1.25.40.10">
    <property type="entry name" value="Tetratricopeptide repeat domain"/>
    <property type="match status" value="3"/>
</dbReference>
<dbReference type="GO" id="GO:0000160">
    <property type="term" value="P:phosphorelay signal transduction system"/>
    <property type="evidence" value="ECO:0007669"/>
    <property type="project" value="UniProtKB-KW"/>
</dbReference>
<dbReference type="SMART" id="SM00028">
    <property type="entry name" value="TPR"/>
    <property type="match status" value="8"/>
</dbReference>
<dbReference type="InterPro" id="IPR005158">
    <property type="entry name" value="BTAD"/>
</dbReference>
<evidence type="ECO:0000256" key="1">
    <source>
        <dbReference type="ARBA" id="ARBA00005820"/>
    </source>
</evidence>
<gene>
    <name evidence="8" type="ORF">AQ490_21755</name>
</gene>
<keyword evidence="9" id="KW-1185">Reference proteome</keyword>
<evidence type="ECO:0000313" key="9">
    <source>
        <dbReference type="Proteomes" id="UP000050867"/>
    </source>
</evidence>
<dbReference type="PROSITE" id="PS51755">
    <property type="entry name" value="OMPR_PHOB"/>
    <property type="match status" value="1"/>
</dbReference>
<dbReference type="InterPro" id="IPR051677">
    <property type="entry name" value="AfsR-DnrI-RedD_regulator"/>
</dbReference>
<reference evidence="8 9" key="1">
    <citation type="submission" date="2015-10" db="EMBL/GenBank/DDBJ databases">
        <title>Draft genome sequence of pyrrolomycin-producing Streptomyces vitaminophilus.</title>
        <authorList>
            <person name="Graham D.E."/>
            <person name="Mahan K.M."/>
            <person name="Klingeman D.M."/>
            <person name="Hettich R.L."/>
            <person name="Parry R.J."/>
        </authorList>
    </citation>
    <scope>NUCLEOTIDE SEQUENCE [LARGE SCALE GENOMIC DNA]</scope>
    <source>
        <strain evidence="8 9">ATCC 31673</strain>
    </source>
</reference>
<dbReference type="Pfam" id="PF00486">
    <property type="entry name" value="Trans_reg_C"/>
    <property type="match status" value="1"/>
</dbReference>
<sequence length="1104" mass="120543">MRILGPVAVEVDGREVTLGPQQRVLLAALVLARGRPVSRARLIELMWEQEVPDGASTALRTHILNLRRVLEPDRRAQQGYTVLVSTGGRNNAGYALRLAPGQLDAEQFAQLVRQARQDGGGGDPLAALEALDRALGLWQGPALDGLGDRSFAVAESTRLEEQRLAAREDRMDALLALGHYEEVVGELTTLVGEYRLRERLWSQLILALYRSGRQADALSAYRQVYRLLDEELGVAPGRPLQELHRQVLQADPALEATEPRPSVPVPRQLPPDTGGFTGRTAYLRLLDALLRTQKPRPGRPLMIASISGTAGVGKTALAVHWSRRVAERFPDGQLHLSLRAYASSDPLTADEALGQLLRALGVASLRIPRSQDEKASLYRSLLADRRVLLLLDDASSLEQVRPLLPASPTCLVVVTSRHDLRGLSAFHDAQRINLDVLTDEEAVALLARVVGGQRVRAEPEAAEELALVCGRLPLALRICAANLGSGRYRRIADMVRALREGDRLAELNVDGDQQTAVEATFDLFYQGLSDPARRAFRLLGLVPGSDVTPGAAAALAGCQGTRDAARLLDQLESRHMIESYVPGRYHFHDLLRLYARERAFREEGPQECEAALRRLLSWYLTTADNASRALFGAVYNAFALPRQPISECPVEPQEFADLEEAWEWVNAERANVLSCIDSAADNGPHAFAWQMTDALHGHFMGSGHLDDWLRAAHAGLRAAVASGSELGQAVMHETLGNAYLDLADFPRSVQHSTEAVELCEGTGATILGSMARLVLAIARWNQADLDAATEQCRRTLETFQALEQPAGEAFALTMLGFVAADQGRLNEALGYLTQAEAMTPLHESVLTVTTMLRTLGYIQRHLGRLADARRYLSQALVLYRQSQVALYEESALCNLALILCDAGYYRLALSHAERALSVIHRTNRRLIESDLHNVLGIVLGALGDVHEALDHHRRALELASKCGCRRSEASAHIGVSARLRGFGRLNEALSHARSAVEVAQRYGLRLVEGEALDEVARAHAALGGLEVAVDWAQQSLAVHRETGFRLGAARALETLGNTHGSLGNVPVARGYWQEALGIYESLGVPDARRLRAALAAHEAHGVQS</sequence>
<name>A0A0T6LTG1_WENVI</name>
<dbReference type="InterPro" id="IPR002182">
    <property type="entry name" value="NB-ARC"/>
</dbReference>
<dbReference type="GO" id="GO:0043531">
    <property type="term" value="F:ADP binding"/>
    <property type="evidence" value="ECO:0007669"/>
    <property type="project" value="InterPro"/>
</dbReference>
<keyword evidence="5" id="KW-0804">Transcription</keyword>
<organism evidence="8 9">
    <name type="scientific">Wenjunlia vitaminophila</name>
    <name type="common">Streptomyces vitaminophilus</name>
    <dbReference type="NCBI Taxonomy" id="76728"/>
    <lineage>
        <taxon>Bacteria</taxon>
        <taxon>Bacillati</taxon>
        <taxon>Actinomycetota</taxon>
        <taxon>Actinomycetes</taxon>
        <taxon>Kitasatosporales</taxon>
        <taxon>Streptomycetaceae</taxon>
        <taxon>Wenjunlia</taxon>
    </lineage>
</organism>
<comment type="similarity">
    <text evidence="1">Belongs to the AfsR/DnrI/RedD regulatory family.</text>
</comment>
<dbReference type="InterPro" id="IPR027417">
    <property type="entry name" value="P-loop_NTPase"/>
</dbReference>
<evidence type="ECO:0000256" key="5">
    <source>
        <dbReference type="ARBA" id="ARBA00023163"/>
    </source>
</evidence>
<evidence type="ECO:0000256" key="2">
    <source>
        <dbReference type="ARBA" id="ARBA00023012"/>
    </source>
</evidence>
<dbReference type="Pfam" id="PF03704">
    <property type="entry name" value="BTAD"/>
    <property type="match status" value="1"/>
</dbReference>
<dbReference type="SUPFAM" id="SSF48452">
    <property type="entry name" value="TPR-like"/>
    <property type="match status" value="3"/>
</dbReference>
<dbReference type="STRING" id="76728.AQ490_21755"/>
<dbReference type="InterPro" id="IPR036388">
    <property type="entry name" value="WH-like_DNA-bd_sf"/>
</dbReference>
<dbReference type="PRINTS" id="PR00364">
    <property type="entry name" value="DISEASERSIST"/>
</dbReference>
<keyword evidence="4 6" id="KW-0238">DNA-binding</keyword>
<evidence type="ECO:0000259" key="7">
    <source>
        <dbReference type="PROSITE" id="PS51755"/>
    </source>
</evidence>
<feature type="domain" description="OmpR/PhoB-type" evidence="7">
    <location>
        <begin position="1"/>
        <end position="98"/>
    </location>
</feature>
<dbReference type="Proteomes" id="UP000050867">
    <property type="component" value="Unassembled WGS sequence"/>
</dbReference>
<dbReference type="Pfam" id="PF00931">
    <property type="entry name" value="NB-ARC"/>
    <property type="match status" value="1"/>
</dbReference>
<dbReference type="GO" id="GO:0003677">
    <property type="term" value="F:DNA binding"/>
    <property type="evidence" value="ECO:0007669"/>
    <property type="project" value="UniProtKB-UniRule"/>
</dbReference>
<dbReference type="eggNOG" id="COG3903">
    <property type="taxonomic scope" value="Bacteria"/>
</dbReference>
<dbReference type="Gene3D" id="3.40.50.300">
    <property type="entry name" value="P-loop containing nucleotide triphosphate hydrolases"/>
    <property type="match status" value="1"/>
</dbReference>
<dbReference type="Gene3D" id="1.10.10.10">
    <property type="entry name" value="Winged helix-like DNA-binding domain superfamily/Winged helix DNA-binding domain"/>
    <property type="match status" value="1"/>
</dbReference>
<feature type="DNA-binding region" description="OmpR/PhoB-type" evidence="6">
    <location>
        <begin position="1"/>
        <end position="98"/>
    </location>
</feature>
<dbReference type="eggNOG" id="COG3629">
    <property type="taxonomic scope" value="Bacteria"/>
</dbReference>
<evidence type="ECO:0000256" key="4">
    <source>
        <dbReference type="ARBA" id="ARBA00023125"/>
    </source>
</evidence>
<dbReference type="InterPro" id="IPR001867">
    <property type="entry name" value="OmpR/PhoB-type_DNA-bd"/>
</dbReference>
<evidence type="ECO:0000256" key="3">
    <source>
        <dbReference type="ARBA" id="ARBA00023015"/>
    </source>
</evidence>
<dbReference type="SMART" id="SM00862">
    <property type="entry name" value="Trans_reg_C"/>
    <property type="match status" value="1"/>
</dbReference>
<dbReference type="RefSeq" id="WP_018384518.1">
    <property type="nucleotide sequence ID" value="NZ_LLZU01000015.1"/>
</dbReference>
<dbReference type="SMART" id="SM01043">
    <property type="entry name" value="BTAD"/>
    <property type="match status" value="1"/>
</dbReference>
<dbReference type="CDD" id="cd00383">
    <property type="entry name" value="trans_reg_C"/>
    <property type="match status" value="1"/>
</dbReference>
<comment type="caution">
    <text evidence="8">The sequence shown here is derived from an EMBL/GenBank/DDBJ whole genome shotgun (WGS) entry which is preliminary data.</text>
</comment>
<dbReference type="PANTHER" id="PTHR35807:SF1">
    <property type="entry name" value="TRANSCRIPTIONAL REGULATOR REDD"/>
    <property type="match status" value="1"/>
</dbReference>